<dbReference type="EMBL" id="MN739967">
    <property type="protein sequence ID" value="QHT80321.1"/>
    <property type="molecule type" value="Genomic_DNA"/>
</dbReference>
<keyword evidence="8" id="KW-0804">Transcription</keyword>
<feature type="domain" description="DNA-directed RNA polymerase subunit 2 hybrid-binding" evidence="10">
    <location>
        <begin position="797"/>
        <end position="1166"/>
    </location>
</feature>
<feature type="compositionally biased region" description="Basic and acidic residues" evidence="9">
    <location>
        <begin position="1329"/>
        <end position="1341"/>
    </location>
</feature>
<evidence type="ECO:0000256" key="9">
    <source>
        <dbReference type="SAM" id="MobiDB-lite"/>
    </source>
</evidence>
<comment type="similarity">
    <text evidence="1">Belongs to the RNA polymerase beta chain family.</text>
</comment>
<sequence length="1616" mass="183898">MSELDESTIWKILDTYFKDNPQALVRHHIDSYDDFFKNGLPQLFKEMNPLKIELDFDEATSTNRSKCYLYFGGKDVSRIFYGKPTLYEKQSAKYLFPNECRLKNMTYGMTVHFDIEIDIERTLEPGEEQLPVNVDNKLNLDENSDEDMPKAKKTPAESAKIKENMKNNMIAENVVLEHLTIKDIYLGRFPIMVKSHFCILNGMSSDMCFRLGECKHDRGGYFIIDGKEKTIVCQEKFGDNMIRIGKSTDDNYSYSLDIRSVSENTAKQSRSFSMKLVAPTKEYYNNNVVVFIPNVRKPVPLFILFRALGVLSDRDIISFCTLQNAEQVSPQFAEFFNACIHNAAGINTQRDALKFISLLVKQRNPKHSNTYNDENIAKVLQILADYVLPHVGEVDFITKAYHIGYMVNRLILVALEMEPPTDRDHYKFKRIETEGTMLKELFKEYYKKLHSNLRRDLETRYFYNKGIFKHPGNLFHNEVRPFLKERLVEIGVMKGFKGNWGSEAHTRRVGITQDLNRLSFNGMISHLRKTNLAIDNIKMVAPHLLHGSQWGYIDPLDTPDGGNIGLHKYMAIMAVVTPHTSRSDLQNWLIKHPSVRPLSSCVPFNLSRKTKVFLNGLWVGVTTDQKLLLGDLKSHRRHALIPVTTSIAFHVQKNIIEIFTDAGRLARPVFYFDQETEQFSFESKKEWNQIQKLLDSQSTTKLLTDESESTWSKLVSGLHDKKIKDFNPLNGKCYTWEELYNDSKIQLETNKALLEYIDSNETETSLICLNHETLKTNPFQKYTHMELHESTIFSVMSNLIIYPEHNPLARNCFSCGQSKQAVSLYHTNYQLRMDKTAVVLNNGQIPLVKSQYLQYLNQEEMPYGENAIVAIMCYTGYNVEDAILINEGALQRGLFRTTYFTTYEAHEEKEVKSDALITEKIFTNVSTDETVLNTSYGFDYNKLNEHGLIPENTPIDDKTILIGMSAFVPGKEFRKDISKKTKKGQVGIVDKSFMTEDKNGKRIAKVRIREERIPSFGDKFSSRAGQKGTIGMVVREQDMPFTSQGIRPDIIINPHALPSRMTIGQLIESVVGKACAINGSFGDCTAFRNKNSSKFAMFGELLSKYGFHSSGNELMYSGMTGQQLETEIFIGPTYYMRLKHMVKDKINFRARGPNTNLTKQPVSGRANDGGLRIGEMERDAVISHGMSAFLQESMTVRSDDYCMAVCNKTGTIAIYNPSKNLMFSPSADGPLRYNKSLTDQVEIEKVSKFGRNFSIVRVPYSLKLLMQELQAINIRVSIITEDNISQMDNMNFSHNIDLLLNTENATPQLVVAQIKQNLKDEPKMIPMKEVNRDRDSTEIKPRLYRSNDSWDDDDSIPVEKKGDDAHYQEWLRKGLGSDDEISLKTASPPFGYNPQTPSPPYDPRTAAPPTPPYDPKTAAPPTPPYDPRTASPPTPGTGSPYNPTGGVIVGGMVHHRADKKPSRCWIVEKETEDEVTIRTDDFEGLLPGENVKILNKNSIFPVDDSLIYMENKQIQQDLLPVMDNQKPMIRAPANTTDPKGGIVFAPVIKIINEGSDYSQDTKGQSQDEEHYFPENITVKPQQSLSQSQSQQPSPSFPENTVDLNKLTNDVVVKKEQ</sequence>
<evidence type="ECO:0000256" key="4">
    <source>
        <dbReference type="ARBA" id="ARBA00022679"/>
    </source>
</evidence>
<feature type="domain" description="RNA polymerase beta subunit protrusion" evidence="13">
    <location>
        <begin position="24"/>
        <end position="458"/>
    </location>
</feature>
<dbReference type="Pfam" id="PF04565">
    <property type="entry name" value="RNA_pol_Rpb2_3"/>
    <property type="match status" value="1"/>
</dbReference>
<evidence type="ECO:0000256" key="1">
    <source>
        <dbReference type="ARBA" id="ARBA00006835"/>
    </source>
</evidence>
<dbReference type="Pfam" id="PF00562">
    <property type="entry name" value="RNA_pol_Rpb2_6"/>
    <property type="match status" value="1"/>
</dbReference>
<keyword evidence="6" id="KW-0479">Metal-binding</keyword>
<keyword evidence="4" id="KW-0808">Transferase</keyword>
<feature type="compositionally biased region" description="Polar residues" evidence="9">
    <location>
        <begin position="1596"/>
        <end position="1607"/>
    </location>
</feature>
<dbReference type="EC" id="2.7.7.6" evidence="2"/>
<feature type="domain" description="RNA polymerase Rpb2" evidence="14">
    <location>
        <begin position="515"/>
        <end position="576"/>
    </location>
</feature>
<dbReference type="Pfam" id="PF04560">
    <property type="entry name" value="RNA_pol_Rpb2_7"/>
    <property type="match status" value="1"/>
</dbReference>
<accession>A0A6C0HI52</accession>
<proteinExistence type="inferred from homology"/>
<name>A0A6C0HI52_9ZZZZ</name>
<dbReference type="InterPro" id="IPR007642">
    <property type="entry name" value="RNA_pol_Rpb2_2"/>
</dbReference>
<dbReference type="InterPro" id="IPR007641">
    <property type="entry name" value="RNA_pol_Rpb2_7"/>
</dbReference>
<dbReference type="Gene3D" id="2.40.270.10">
    <property type="entry name" value="DNA-directed RNA polymerase, subunit 2, domain 6"/>
    <property type="match status" value="1"/>
</dbReference>
<feature type="compositionally biased region" description="Pro residues" evidence="9">
    <location>
        <begin position="1396"/>
        <end position="1435"/>
    </location>
</feature>
<evidence type="ECO:0000256" key="3">
    <source>
        <dbReference type="ARBA" id="ARBA00022478"/>
    </source>
</evidence>
<evidence type="ECO:0000256" key="6">
    <source>
        <dbReference type="ARBA" id="ARBA00022723"/>
    </source>
</evidence>
<dbReference type="GO" id="GO:0046872">
    <property type="term" value="F:metal ion binding"/>
    <property type="evidence" value="ECO:0007669"/>
    <property type="project" value="UniProtKB-KW"/>
</dbReference>
<keyword evidence="7" id="KW-0862">Zinc</keyword>
<dbReference type="Pfam" id="PF04561">
    <property type="entry name" value="RNA_pol_Rpb2_2"/>
    <property type="match status" value="1"/>
</dbReference>
<dbReference type="GO" id="GO:0006351">
    <property type="term" value="P:DNA-templated transcription"/>
    <property type="evidence" value="ECO:0007669"/>
    <property type="project" value="InterPro"/>
</dbReference>
<feature type="domain" description="RNA polymerase Rpb2" evidence="12">
    <location>
        <begin position="286"/>
        <end position="432"/>
    </location>
</feature>
<dbReference type="PROSITE" id="PS01166">
    <property type="entry name" value="RNA_POL_BETA"/>
    <property type="match status" value="1"/>
</dbReference>
<protein>
    <recommendedName>
        <fullName evidence="2">DNA-directed RNA polymerase</fullName>
        <ecNumber evidence="2">2.7.7.6</ecNumber>
    </recommendedName>
</protein>
<dbReference type="GO" id="GO:0032549">
    <property type="term" value="F:ribonucleoside binding"/>
    <property type="evidence" value="ECO:0007669"/>
    <property type="project" value="InterPro"/>
</dbReference>
<feature type="compositionally biased region" description="Low complexity" evidence="9">
    <location>
        <begin position="1436"/>
        <end position="1446"/>
    </location>
</feature>
<dbReference type="SUPFAM" id="SSF64484">
    <property type="entry name" value="beta and beta-prime subunits of DNA dependent RNA-polymerase"/>
    <property type="match status" value="1"/>
</dbReference>
<dbReference type="InterPro" id="IPR014724">
    <property type="entry name" value="RNA_pol_RPB2_OB-fold"/>
</dbReference>
<dbReference type="CDD" id="cd00653">
    <property type="entry name" value="RNA_pol_B_RPB2"/>
    <property type="match status" value="1"/>
</dbReference>
<dbReference type="Gene3D" id="2.40.50.150">
    <property type="match status" value="1"/>
</dbReference>
<feature type="domain" description="RNA polymerase Rpb2" evidence="11">
    <location>
        <begin position="1169"/>
        <end position="1280"/>
    </location>
</feature>
<evidence type="ECO:0000259" key="11">
    <source>
        <dbReference type="Pfam" id="PF04560"/>
    </source>
</evidence>
<dbReference type="GO" id="GO:0000428">
    <property type="term" value="C:DNA-directed RNA polymerase complex"/>
    <property type="evidence" value="ECO:0007669"/>
    <property type="project" value="UniProtKB-KW"/>
</dbReference>
<dbReference type="FunFam" id="2.40.270.10:FF:000011">
    <property type="entry name" value="DNA-directed RNA polymerase subunit beta"/>
    <property type="match status" value="1"/>
</dbReference>
<dbReference type="Gene3D" id="3.90.1800.10">
    <property type="entry name" value="RNA polymerase alpha subunit dimerisation domain"/>
    <property type="match status" value="1"/>
</dbReference>
<dbReference type="InterPro" id="IPR037033">
    <property type="entry name" value="DNA-dir_RNAP_su2_hyb_sf"/>
</dbReference>
<organism evidence="16">
    <name type="scientific">viral metagenome</name>
    <dbReference type="NCBI Taxonomy" id="1070528"/>
    <lineage>
        <taxon>unclassified sequences</taxon>
        <taxon>metagenomes</taxon>
        <taxon>organismal metagenomes</taxon>
    </lineage>
</organism>
<dbReference type="InterPro" id="IPR007644">
    <property type="entry name" value="RNA_pol_bsu_protrusion"/>
</dbReference>
<evidence type="ECO:0000259" key="14">
    <source>
        <dbReference type="Pfam" id="PF04565"/>
    </source>
</evidence>
<dbReference type="InterPro" id="IPR007121">
    <property type="entry name" value="RNA_pol_bsu_CS"/>
</dbReference>
<dbReference type="InterPro" id="IPR007120">
    <property type="entry name" value="DNA-dir_RNAP_su2_dom"/>
</dbReference>
<evidence type="ECO:0000259" key="13">
    <source>
        <dbReference type="Pfam" id="PF04563"/>
    </source>
</evidence>
<feature type="region of interest" description="Disordered" evidence="9">
    <location>
        <begin position="1322"/>
        <end position="1361"/>
    </location>
</feature>
<reference evidence="16" key="1">
    <citation type="journal article" date="2020" name="Nature">
        <title>Giant virus diversity and host interactions through global metagenomics.</title>
        <authorList>
            <person name="Schulz F."/>
            <person name="Roux S."/>
            <person name="Paez-Espino D."/>
            <person name="Jungbluth S."/>
            <person name="Walsh D.A."/>
            <person name="Denef V.J."/>
            <person name="McMahon K.D."/>
            <person name="Konstantinidis K.T."/>
            <person name="Eloe-Fadrosh E.A."/>
            <person name="Kyrpides N.C."/>
            <person name="Woyke T."/>
        </authorList>
    </citation>
    <scope>NUCLEOTIDE SEQUENCE</scope>
    <source>
        <strain evidence="16">GVMAG-M-3300023184-120</strain>
    </source>
</reference>
<dbReference type="Gene3D" id="3.90.1100.10">
    <property type="match status" value="2"/>
</dbReference>
<dbReference type="InterPro" id="IPR007645">
    <property type="entry name" value="RNA_pol_Rpb2_3"/>
</dbReference>
<evidence type="ECO:0000256" key="8">
    <source>
        <dbReference type="ARBA" id="ARBA00023163"/>
    </source>
</evidence>
<dbReference type="GO" id="GO:0003899">
    <property type="term" value="F:DNA-directed RNA polymerase activity"/>
    <property type="evidence" value="ECO:0007669"/>
    <property type="project" value="UniProtKB-EC"/>
</dbReference>
<keyword evidence="5" id="KW-0548">Nucleotidyltransferase</keyword>
<evidence type="ECO:0000313" key="16">
    <source>
        <dbReference type="EMBL" id="QHT80321.1"/>
    </source>
</evidence>
<dbReference type="InterPro" id="IPR015712">
    <property type="entry name" value="DNA-dir_RNA_pol_su2"/>
</dbReference>
<evidence type="ECO:0000256" key="2">
    <source>
        <dbReference type="ARBA" id="ARBA00012418"/>
    </source>
</evidence>
<evidence type="ECO:0000259" key="15">
    <source>
        <dbReference type="Pfam" id="PF04566"/>
    </source>
</evidence>
<dbReference type="Pfam" id="PF04563">
    <property type="entry name" value="RNA_pol_Rpb2_1"/>
    <property type="match status" value="1"/>
</dbReference>
<dbReference type="InterPro" id="IPR007646">
    <property type="entry name" value="RNA_pol_Rpb2_4"/>
</dbReference>
<evidence type="ECO:0000256" key="5">
    <source>
        <dbReference type="ARBA" id="ARBA00022695"/>
    </source>
</evidence>
<feature type="region of interest" description="Disordered" evidence="9">
    <location>
        <begin position="1556"/>
        <end position="1616"/>
    </location>
</feature>
<evidence type="ECO:0000256" key="7">
    <source>
        <dbReference type="ARBA" id="ARBA00022833"/>
    </source>
</evidence>
<feature type="domain" description="RNA polymerase Rpb2" evidence="15">
    <location>
        <begin position="612"/>
        <end position="671"/>
    </location>
</feature>
<keyword evidence="3" id="KW-0240">DNA-directed RNA polymerase</keyword>
<feature type="region of interest" description="Disordered" evidence="9">
    <location>
        <begin position="1378"/>
        <end position="1449"/>
    </location>
</feature>
<dbReference type="Pfam" id="PF04566">
    <property type="entry name" value="RNA_pol_Rpb2_4"/>
    <property type="match status" value="1"/>
</dbReference>
<feature type="compositionally biased region" description="Low complexity" evidence="9">
    <location>
        <begin position="1580"/>
        <end position="1593"/>
    </location>
</feature>
<dbReference type="GO" id="GO:0003677">
    <property type="term" value="F:DNA binding"/>
    <property type="evidence" value="ECO:0007669"/>
    <property type="project" value="InterPro"/>
</dbReference>
<dbReference type="PANTHER" id="PTHR20856">
    <property type="entry name" value="DNA-DIRECTED RNA POLYMERASE I SUBUNIT 2"/>
    <property type="match status" value="1"/>
</dbReference>
<evidence type="ECO:0000259" key="10">
    <source>
        <dbReference type="Pfam" id="PF00562"/>
    </source>
</evidence>
<evidence type="ECO:0000259" key="12">
    <source>
        <dbReference type="Pfam" id="PF04561"/>
    </source>
</evidence>